<evidence type="ECO:0000256" key="1">
    <source>
        <dbReference type="ARBA" id="ARBA00022723"/>
    </source>
</evidence>
<dbReference type="Proteomes" id="UP000004662">
    <property type="component" value="Chromosome"/>
</dbReference>
<evidence type="ECO:0000256" key="3">
    <source>
        <dbReference type="ARBA" id="ARBA00023014"/>
    </source>
</evidence>
<dbReference type="STRING" id="694327.DFW101_2897"/>
<dbReference type="OrthoDB" id="9778602at2"/>
<dbReference type="Pfam" id="PF00037">
    <property type="entry name" value="Fer4"/>
    <property type="match status" value="1"/>
</dbReference>
<dbReference type="InterPro" id="IPR017900">
    <property type="entry name" value="4Fe4S_Fe_S_CS"/>
</dbReference>
<protein>
    <submittedName>
        <fullName evidence="5">Cobyrinic acid ac-diamide synthase</fullName>
    </submittedName>
</protein>
<dbReference type="Pfam" id="PF01656">
    <property type="entry name" value="CbiA"/>
    <property type="match status" value="1"/>
</dbReference>
<keyword evidence="3" id="KW-0411">Iron-sulfur</keyword>
<dbReference type="PROSITE" id="PS00198">
    <property type="entry name" value="4FE4S_FER_1"/>
    <property type="match status" value="1"/>
</dbReference>
<keyword evidence="6" id="KW-1185">Reference proteome</keyword>
<dbReference type="PANTHER" id="PTHR43534">
    <property type="entry name" value="MIND SUPERFAMILY P-LOOP ATPASE CONTAINING AN INSERTED FERREDOXIN DOMAIN"/>
    <property type="match status" value="1"/>
</dbReference>
<dbReference type="GO" id="GO:0046872">
    <property type="term" value="F:metal ion binding"/>
    <property type="evidence" value="ECO:0007669"/>
    <property type="project" value="UniProtKB-KW"/>
</dbReference>
<gene>
    <name evidence="5" type="ORF">DFW101_2897</name>
</gene>
<reference evidence="6" key="1">
    <citation type="journal article" date="2015" name="Genome Announc.">
        <title>High-Quality Draft Genome Sequence of Desulfovibrio carbinoliphilus FW-101-2B, an Organic Acid-Oxidizing Sulfate-Reducing Bacterium Isolated from Uranium(VI)-Contaminated Groundwater.</title>
        <authorList>
            <person name="Ramsay B.D."/>
            <person name="Hwang C."/>
            <person name="Woo H.L."/>
            <person name="Carroll S.L."/>
            <person name="Lucas S."/>
            <person name="Han J."/>
            <person name="Lapidus A.L."/>
            <person name="Cheng J.F."/>
            <person name="Goodwin L.A."/>
            <person name="Pitluck S."/>
            <person name="Peters L."/>
            <person name="Chertkov O."/>
            <person name="Held B."/>
            <person name="Detter J.C."/>
            <person name="Han C.S."/>
            <person name="Tapia R."/>
            <person name="Land M.L."/>
            <person name="Hauser L.J."/>
            <person name="Kyrpides N.C."/>
            <person name="Ivanova N.N."/>
            <person name="Mikhailova N."/>
            <person name="Pagani I."/>
            <person name="Woyke T."/>
            <person name="Arkin A.P."/>
            <person name="Dehal P."/>
            <person name="Chivian D."/>
            <person name="Criddle C.S."/>
            <person name="Wu W."/>
            <person name="Chakraborty R."/>
            <person name="Hazen T.C."/>
            <person name="Fields M.W."/>
        </authorList>
    </citation>
    <scope>NUCLEOTIDE SEQUENCE [LARGE SCALE GENOMIC DNA]</scope>
    <source>
        <strain evidence="6">FW-101-2B</strain>
    </source>
</reference>
<keyword evidence="2" id="KW-0408">Iron</keyword>
<dbReference type="PROSITE" id="PS51379">
    <property type="entry name" value="4FE4S_FER_2"/>
    <property type="match status" value="2"/>
</dbReference>
<dbReference type="InterPro" id="IPR002586">
    <property type="entry name" value="CobQ/CobB/MinD/ParA_Nub-bd_dom"/>
</dbReference>
<dbReference type="Gene3D" id="3.30.70.20">
    <property type="match status" value="1"/>
</dbReference>
<dbReference type="EMBL" id="CM001368">
    <property type="protein sequence ID" value="EHJ48899.1"/>
    <property type="molecule type" value="Genomic_DNA"/>
</dbReference>
<dbReference type="InterPro" id="IPR027417">
    <property type="entry name" value="P-loop_NTPase"/>
</dbReference>
<dbReference type="SUPFAM" id="SSF54862">
    <property type="entry name" value="4Fe-4S ferredoxins"/>
    <property type="match status" value="1"/>
</dbReference>
<dbReference type="PANTHER" id="PTHR43534:SF1">
    <property type="entry name" value="4FE-4S CLUSTER CONTAINING PARA FAMILY ATPASE PROTEIN"/>
    <property type="match status" value="1"/>
</dbReference>
<feature type="domain" description="4Fe-4S ferredoxin-type" evidence="4">
    <location>
        <begin position="59"/>
        <end position="88"/>
    </location>
</feature>
<dbReference type="Gene3D" id="3.40.50.300">
    <property type="entry name" value="P-loop containing nucleotide triphosphate hydrolases"/>
    <property type="match status" value="1"/>
</dbReference>
<sequence length="296" mass="31455">MREIVVLSGKGGAGKTSLTAAFAALAEKKIVCDLDVDAPDLHILLDPTNTVAEEFISGHLAAVDPDLCDGCGLCRDLCRFDAVATTPDGQCAIDPHRCEGCNTCVALCPRQAIAFLPRVCGYHAVSDTRFGRLVHARLDPGAENSGRLVSLLKRKARELAQKDGCDLILCDGAPGIACPVISSLSGATLVVLVTEPTPSGTHDLLRVAGLCDHFRLPVGVIINKADLNPGEAARIEAHCVAKRYVLLGRLPHHPDVTRAMVRKLTLPEYGGPLADTVADLWQAIRNLAEACPRPLK</sequence>
<dbReference type="GO" id="GO:0051536">
    <property type="term" value="F:iron-sulfur cluster binding"/>
    <property type="evidence" value="ECO:0007669"/>
    <property type="project" value="UniProtKB-KW"/>
</dbReference>
<dbReference type="eggNOG" id="COG1149">
    <property type="taxonomic scope" value="Bacteria"/>
</dbReference>
<name>G7QBN6_9BACT</name>
<dbReference type="CDD" id="cd03110">
    <property type="entry name" value="SIMIBI_bact_arch"/>
    <property type="match status" value="1"/>
</dbReference>
<dbReference type="AlphaFoldDB" id="G7QBN6"/>
<evidence type="ECO:0000259" key="4">
    <source>
        <dbReference type="PROSITE" id="PS51379"/>
    </source>
</evidence>
<dbReference type="RefSeq" id="WP_009182259.1">
    <property type="nucleotide sequence ID" value="NZ_CM001368.1"/>
</dbReference>
<evidence type="ECO:0000256" key="2">
    <source>
        <dbReference type="ARBA" id="ARBA00023004"/>
    </source>
</evidence>
<evidence type="ECO:0000313" key="5">
    <source>
        <dbReference type="EMBL" id="EHJ48899.1"/>
    </source>
</evidence>
<keyword evidence="1" id="KW-0479">Metal-binding</keyword>
<organism evidence="5 6">
    <name type="scientific">Solidesulfovibrio carbinoliphilus subsp. oakridgensis</name>
    <dbReference type="NCBI Taxonomy" id="694327"/>
    <lineage>
        <taxon>Bacteria</taxon>
        <taxon>Pseudomonadati</taxon>
        <taxon>Thermodesulfobacteriota</taxon>
        <taxon>Desulfovibrionia</taxon>
        <taxon>Desulfovibrionales</taxon>
        <taxon>Desulfovibrionaceae</taxon>
        <taxon>Solidesulfovibrio</taxon>
    </lineage>
</organism>
<feature type="domain" description="4Fe-4S ferredoxin-type" evidence="4">
    <location>
        <begin position="89"/>
        <end position="118"/>
    </location>
</feature>
<dbReference type="SUPFAM" id="SSF52540">
    <property type="entry name" value="P-loop containing nucleoside triphosphate hydrolases"/>
    <property type="match status" value="1"/>
</dbReference>
<accession>G7QBN6</accession>
<dbReference type="InterPro" id="IPR017896">
    <property type="entry name" value="4Fe4S_Fe-S-bd"/>
</dbReference>
<evidence type="ECO:0000313" key="6">
    <source>
        <dbReference type="Proteomes" id="UP000004662"/>
    </source>
</evidence>
<dbReference type="HOGENOM" id="CLU_067767_1_0_7"/>
<proteinExistence type="predicted"/>